<dbReference type="Pfam" id="PF12311">
    <property type="entry name" value="DUF3632"/>
    <property type="match status" value="1"/>
</dbReference>
<evidence type="ECO:0000313" key="3">
    <source>
        <dbReference type="Proteomes" id="UP000541154"/>
    </source>
</evidence>
<gene>
    <name evidence="2" type="ORF">ETB97_002628</name>
</gene>
<evidence type="ECO:0000256" key="1">
    <source>
        <dbReference type="SAM" id="MobiDB-lite"/>
    </source>
</evidence>
<dbReference type="EMBL" id="SPNV01000159">
    <property type="protein sequence ID" value="KAF5859599.1"/>
    <property type="molecule type" value="Genomic_DNA"/>
</dbReference>
<protein>
    <submittedName>
        <fullName evidence="2">Uncharacterized protein</fullName>
    </submittedName>
</protein>
<dbReference type="PANTHER" id="PTHR38797">
    <property type="entry name" value="NUCLEAR PORE COMPLEX PROTEIN NUP85-RELATED"/>
    <property type="match status" value="1"/>
</dbReference>
<dbReference type="Proteomes" id="UP000541154">
    <property type="component" value="Unassembled WGS sequence"/>
</dbReference>
<feature type="region of interest" description="Disordered" evidence="1">
    <location>
        <begin position="48"/>
        <end position="68"/>
    </location>
</feature>
<name>A0A8H6A266_PETAA</name>
<dbReference type="InterPro" id="IPR053204">
    <property type="entry name" value="Oxopyrrolidines_Biosynth-assoc"/>
</dbReference>
<accession>A0A8H6A266</accession>
<comment type="caution">
    <text evidence="2">The sequence shown here is derived from an EMBL/GenBank/DDBJ whole genome shotgun (WGS) entry which is preliminary data.</text>
</comment>
<proteinExistence type="predicted"/>
<evidence type="ECO:0000313" key="2">
    <source>
        <dbReference type="EMBL" id="KAF5859599.1"/>
    </source>
</evidence>
<dbReference type="AlphaFoldDB" id="A0A8H6A266"/>
<sequence>MYRLHLNLNDDDPWIIEQKIFDLLNDYLQPCNAKSALTTAQELDNLFPTNRSIEGQPKNEHREEPESFGTCPTLLEEINRTGFTGTEGRQNWHNLSTLLARMTRDRTANFFGIAIQEIGGDLGGHVLFRHEHAYPGDVEIGFLPGVEEDIATAAEWTALRGDVLFSRDEEVPGSRSGPLWEGKSGLCPGRWCLWKERFGSLVALMVWRGKYGNLLGRRGW</sequence>
<dbReference type="InterPro" id="IPR022085">
    <property type="entry name" value="OpdG"/>
</dbReference>
<dbReference type="PANTHER" id="PTHR38797:SF4">
    <property type="entry name" value="NUCLEAR PORE COMPLEX PROTEIN NUP85"/>
    <property type="match status" value="1"/>
</dbReference>
<organism evidence="2 3">
    <name type="scientific">Petromyces alliaceus</name>
    <name type="common">Aspergillus alliaceus</name>
    <dbReference type="NCBI Taxonomy" id="209559"/>
    <lineage>
        <taxon>Eukaryota</taxon>
        <taxon>Fungi</taxon>
        <taxon>Dikarya</taxon>
        <taxon>Ascomycota</taxon>
        <taxon>Pezizomycotina</taxon>
        <taxon>Eurotiomycetes</taxon>
        <taxon>Eurotiomycetidae</taxon>
        <taxon>Eurotiales</taxon>
        <taxon>Aspergillaceae</taxon>
        <taxon>Aspergillus</taxon>
        <taxon>Aspergillus subgen. Circumdati</taxon>
    </lineage>
</organism>
<reference evidence="2 3" key="1">
    <citation type="submission" date="2019-04" db="EMBL/GenBank/DDBJ databases">
        <title>Aspergillus burnettii sp. nov., novel species from soil in southeast Queensland.</title>
        <authorList>
            <person name="Gilchrist C.L.M."/>
            <person name="Pitt J.I."/>
            <person name="Lange L."/>
            <person name="Lacey H.J."/>
            <person name="Vuong D."/>
            <person name="Midgley D.J."/>
            <person name="Greenfield P."/>
            <person name="Bradbury M."/>
            <person name="Lacey E."/>
            <person name="Busk P.K."/>
            <person name="Pilgaard B."/>
            <person name="Chooi Y.H."/>
            <person name="Piggott A.M."/>
        </authorList>
    </citation>
    <scope>NUCLEOTIDE SEQUENCE [LARGE SCALE GENOMIC DNA]</scope>
    <source>
        <strain evidence="2 3">FRR 5400</strain>
    </source>
</reference>
<keyword evidence="3" id="KW-1185">Reference proteome</keyword>